<dbReference type="PANTHER" id="PTHR43404">
    <property type="entry name" value="LIPOPOLYSACCHARIDE CHOLINEPHOSPHOTRANSFERASE LICD"/>
    <property type="match status" value="1"/>
</dbReference>
<dbReference type="PATRIC" id="fig|1321820.3.peg.1392"/>
<evidence type="ECO:0000259" key="1">
    <source>
        <dbReference type="Pfam" id="PF04991"/>
    </source>
</evidence>
<accession>U2Q0G2</accession>
<dbReference type="SUPFAM" id="SSF81301">
    <property type="entry name" value="Nucleotidyltransferase"/>
    <property type="match status" value="1"/>
</dbReference>
<evidence type="ECO:0000313" key="2">
    <source>
        <dbReference type="EMBL" id="ERK56255.1"/>
    </source>
</evidence>
<name>U2Q0G2_9BACL</name>
<dbReference type="Pfam" id="PF04991">
    <property type="entry name" value="LicD"/>
    <property type="match status" value="1"/>
</dbReference>
<reference evidence="2 3" key="1">
    <citation type="submission" date="2013-08" db="EMBL/GenBank/DDBJ databases">
        <authorList>
            <person name="Weinstock G."/>
            <person name="Sodergren E."/>
            <person name="Wylie T."/>
            <person name="Fulton L."/>
            <person name="Fulton R."/>
            <person name="Fronick C."/>
            <person name="O'Laughlin M."/>
            <person name="Godfrey J."/>
            <person name="Miner T."/>
            <person name="Herter B."/>
            <person name="Appelbaum E."/>
            <person name="Cordes M."/>
            <person name="Lek S."/>
            <person name="Wollam A."/>
            <person name="Pepin K.H."/>
            <person name="Palsikar V.B."/>
            <person name="Mitreva M."/>
            <person name="Wilson R.K."/>
        </authorList>
    </citation>
    <scope>NUCLEOTIDE SEQUENCE [LARGE SCALE GENOMIC DNA]</scope>
    <source>
        <strain evidence="2 3">ATCC 700627</strain>
    </source>
</reference>
<dbReference type="AlphaFoldDB" id="U2Q0G2"/>
<dbReference type="RefSeq" id="WP_021753091.1">
    <property type="nucleotide sequence ID" value="NZ_KI271844.1"/>
</dbReference>
<dbReference type="Gene3D" id="3.30.460.40">
    <property type="match status" value="1"/>
</dbReference>
<dbReference type="InterPro" id="IPR052942">
    <property type="entry name" value="LPS_cholinephosphotransferase"/>
</dbReference>
<dbReference type="PANTHER" id="PTHR43404:SF2">
    <property type="entry name" value="LIPOPOLYSACCHARIDE CHOLINEPHOSPHOTRANSFERASE LICD"/>
    <property type="match status" value="1"/>
</dbReference>
<gene>
    <name evidence="2" type="ORF">HMPREF1983_01442</name>
</gene>
<organism evidence="2 3">
    <name type="scientific">Gemella bergeri ATCC 700627</name>
    <dbReference type="NCBI Taxonomy" id="1321820"/>
    <lineage>
        <taxon>Bacteria</taxon>
        <taxon>Bacillati</taxon>
        <taxon>Bacillota</taxon>
        <taxon>Bacilli</taxon>
        <taxon>Bacillales</taxon>
        <taxon>Gemellaceae</taxon>
        <taxon>Gemella</taxon>
    </lineage>
</organism>
<dbReference type="InterPro" id="IPR043519">
    <property type="entry name" value="NT_sf"/>
</dbReference>
<dbReference type="EMBL" id="AWVP01000098">
    <property type="protein sequence ID" value="ERK56255.1"/>
    <property type="molecule type" value="Genomic_DNA"/>
</dbReference>
<evidence type="ECO:0000313" key="3">
    <source>
        <dbReference type="Proteomes" id="UP000016637"/>
    </source>
</evidence>
<proteinExistence type="predicted"/>
<comment type="caution">
    <text evidence="2">The sequence shown here is derived from an EMBL/GenBank/DDBJ whole genome shotgun (WGS) entry which is preliminary data.</text>
</comment>
<dbReference type="Proteomes" id="UP000016637">
    <property type="component" value="Unassembled WGS sequence"/>
</dbReference>
<protein>
    <submittedName>
        <fullName evidence="2">LICD family protein</fullName>
    </submittedName>
</protein>
<dbReference type="HOGENOM" id="CLU_075543_0_0_9"/>
<dbReference type="GO" id="GO:0009100">
    <property type="term" value="P:glycoprotein metabolic process"/>
    <property type="evidence" value="ECO:0007669"/>
    <property type="project" value="UniProtKB-ARBA"/>
</dbReference>
<feature type="domain" description="LicD/FKTN/FKRP nucleotidyltransferase" evidence="1">
    <location>
        <begin position="32"/>
        <end position="253"/>
    </location>
</feature>
<sequence>MMKEIAKQLTESELKNIQRVLLVILDDIIEICEKNKIDFVLIGGSAIGAVRHQGFIPWDDDIDIAMTREGFEKFIDIISAQYSHKYSMLNPAEEQNYGRVIPKIRLKGTTYRTVLEQDLDDVGVFIDIFIIENVFDNKLLKHIHGIGSLVLGFLLSCRRKYKNKKNDDKNIRKYIGGLISFIRIETLATRYDVWNRMCKNNNSKEVTVPVDKFHFYGEIEKRSDVEKLIPVNFEGRNCYIFSNYDDYLMRRYGNYMKIPPEKERVWNQYIEYDLGKYKLGEKDND</sequence>
<dbReference type="eggNOG" id="COG3475">
    <property type="taxonomic scope" value="Bacteria"/>
</dbReference>
<keyword evidence="3" id="KW-1185">Reference proteome</keyword>
<dbReference type="InterPro" id="IPR007074">
    <property type="entry name" value="LicD/FKTN/FKRP_NTP_transf"/>
</dbReference>